<reference evidence="1" key="2">
    <citation type="journal article" date="2024" name="Antonie Van Leeuwenhoek">
        <title>Roseihalotalea indica gen. nov., sp. nov., a halophilic Bacteroidetes from mesopelagic Southwest Indian Ocean with higher carbohydrate metabolic potential.</title>
        <authorList>
            <person name="Chen B."/>
            <person name="Zhang M."/>
            <person name="Lin D."/>
            <person name="Ye J."/>
            <person name="Tang K."/>
        </authorList>
    </citation>
    <scope>NUCLEOTIDE SEQUENCE</scope>
    <source>
        <strain evidence="1">TK19036</strain>
    </source>
</reference>
<dbReference type="InterPro" id="IPR015996">
    <property type="entry name" value="UCP028451"/>
</dbReference>
<gene>
    <name evidence="1" type="ORF">K4G66_15510</name>
</gene>
<dbReference type="Pfam" id="PF09365">
    <property type="entry name" value="DUF2461"/>
    <property type="match status" value="1"/>
</dbReference>
<name>A0AA49Q015_9BACT</name>
<accession>A0AA49Q015</accession>
<dbReference type="AlphaFoldDB" id="A0AA49Q015"/>
<proteinExistence type="predicted"/>
<evidence type="ECO:0000313" key="1">
    <source>
        <dbReference type="EMBL" id="WKN40101.1"/>
    </source>
</evidence>
<dbReference type="NCBIfam" id="TIGR02453">
    <property type="entry name" value="TIGR02453 family protein"/>
    <property type="match status" value="1"/>
</dbReference>
<dbReference type="PANTHER" id="PTHR36452:SF1">
    <property type="entry name" value="DUF2461 DOMAIN-CONTAINING PROTEIN"/>
    <property type="match status" value="1"/>
</dbReference>
<dbReference type="EMBL" id="CP120682">
    <property type="protein sequence ID" value="WKN40101.1"/>
    <property type="molecule type" value="Genomic_DNA"/>
</dbReference>
<protein>
    <submittedName>
        <fullName evidence="1">DUF2461 domain-containing protein</fullName>
    </submittedName>
</protein>
<dbReference type="PANTHER" id="PTHR36452">
    <property type="entry name" value="CHROMOSOME 12, WHOLE GENOME SHOTGUN SEQUENCE"/>
    <property type="match status" value="1"/>
</dbReference>
<reference evidence="1" key="1">
    <citation type="journal article" date="2023" name="Comput. Struct. Biotechnol. J.">
        <title>Discovery of a novel marine Bacteroidetes with a rich repertoire of carbohydrate-active enzymes.</title>
        <authorList>
            <person name="Chen B."/>
            <person name="Liu G."/>
            <person name="Chen Q."/>
            <person name="Wang H."/>
            <person name="Liu L."/>
            <person name="Tang K."/>
        </authorList>
    </citation>
    <scope>NUCLEOTIDE SEQUENCE</scope>
    <source>
        <strain evidence="1">TK19036</strain>
    </source>
</reference>
<organism evidence="1">
    <name type="scientific">Roseihalotalea indica</name>
    <dbReference type="NCBI Taxonomy" id="2867963"/>
    <lineage>
        <taxon>Bacteria</taxon>
        <taxon>Pseudomonadati</taxon>
        <taxon>Bacteroidota</taxon>
        <taxon>Cytophagia</taxon>
        <taxon>Cytophagales</taxon>
        <taxon>Catalimonadaceae</taxon>
        <taxon>Roseihalotalea</taxon>
    </lineage>
</organism>
<dbReference type="InterPro" id="IPR012808">
    <property type="entry name" value="CHP02453"/>
</dbReference>
<sequence length="219" mass="25373">MDTAYILSFLSDLQANNEKTWMDEHRDRYQTAKQHFIELIGYMLGELSIDDESLRGLTPKDCIFRINRDIRFSKDKAPYKNNFGAAMAEGGKKTDNALYYLHLQPHNESFLAGGIYQPPKEVLAKVRQEIDYNASELKTITDAPDFKRYFDKIQGDALKRAPKGYEPDHPNIELLKLKDYLVMHKFTDAEVTDKNFPRIAVKIFHSMQPFLQYLNVAVS</sequence>
<dbReference type="PIRSF" id="PIRSF028451">
    <property type="entry name" value="UCP028451"/>
    <property type="match status" value="1"/>
</dbReference>